<organism evidence="2 3">
    <name type="scientific">Actinomadura luteofluorescens</name>
    <dbReference type="NCBI Taxonomy" id="46163"/>
    <lineage>
        <taxon>Bacteria</taxon>
        <taxon>Bacillati</taxon>
        <taxon>Actinomycetota</taxon>
        <taxon>Actinomycetes</taxon>
        <taxon>Streptosporangiales</taxon>
        <taxon>Thermomonosporaceae</taxon>
        <taxon>Actinomadura</taxon>
    </lineage>
</organism>
<dbReference type="Proteomes" id="UP000529783">
    <property type="component" value="Unassembled WGS sequence"/>
</dbReference>
<keyword evidence="1" id="KW-1133">Transmembrane helix</keyword>
<feature type="transmembrane region" description="Helical" evidence="1">
    <location>
        <begin position="12"/>
        <end position="33"/>
    </location>
</feature>
<comment type="caution">
    <text evidence="2">The sequence shown here is derived from an EMBL/GenBank/DDBJ whole genome shotgun (WGS) entry which is preliminary data.</text>
</comment>
<dbReference type="RefSeq" id="WP_179847657.1">
    <property type="nucleotide sequence ID" value="NZ_JACCBA010000001.1"/>
</dbReference>
<keyword evidence="3" id="KW-1185">Reference proteome</keyword>
<dbReference type="AlphaFoldDB" id="A0A7Y9JJ95"/>
<evidence type="ECO:0000256" key="1">
    <source>
        <dbReference type="SAM" id="Phobius"/>
    </source>
</evidence>
<evidence type="ECO:0000313" key="3">
    <source>
        <dbReference type="Proteomes" id="UP000529783"/>
    </source>
</evidence>
<proteinExistence type="predicted"/>
<evidence type="ECO:0000313" key="2">
    <source>
        <dbReference type="EMBL" id="NYD51232.1"/>
    </source>
</evidence>
<dbReference type="EMBL" id="JACCBA010000001">
    <property type="protein sequence ID" value="NYD51232.1"/>
    <property type="molecule type" value="Genomic_DNA"/>
</dbReference>
<keyword evidence="1" id="KW-0472">Membrane</keyword>
<accession>A0A7Y9JJ95</accession>
<protein>
    <submittedName>
        <fullName evidence="2">Uncharacterized protein</fullName>
    </submittedName>
</protein>
<reference evidence="2 3" key="1">
    <citation type="submission" date="2020-07" db="EMBL/GenBank/DDBJ databases">
        <title>Sequencing the genomes of 1000 actinobacteria strains.</title>
        <authorList>
            <person name="Klenk H.-P."/>
        </authorList>
    </citation>
    <scope>NUCLEOTIDE SEQUENCE [LARGE SCALE GENOMIC DNA]</scope>
    <source>
        <strain evidence="2 3">DSM 40398</strain>
    </source>
</reference>
<gene>
    <name evidence="2" type="ORF">BJY14_007215</name>
</gene>
<name>A0A7Y9JJ95_9ACTN</name>
<keyword evidence="1" id="KW-0812">Transmembrane</keyword>
<sequence>MDEVMNILLIRFAIIVAGIALLAVAVFSVAITLRRRGRLGRARGLVEPALRAWADRPAPGPGARRSGGRSELGRLAARGALHYLDHRTGPRRAGGDR</sequence>